<dbReference type="GeneID" id="85394621"/>
<reference evidence="1" key="1">
    <citation type="submission" date="2021-12" db="EMBL/GenBank/DDBJ databases">
        <title>Comparative genomics, transcriptomics and evolutionary studies reveal genomic signatures of adaptation to plant cell wall in hemibiotrophic fungi.</title>
        <authorList>
            <consortium name="DOE Joint Genome Institute"/>
            <person name="Baroncelli R."/>
            <person name="Diaz J.F."/>
            <person name="Benocci T."/>
            <person name="Peng M."/>
            <person name="Battaglia E."/>
            <person name="Haridas S."/>
            <person name="Andreopoulos W."/>
            <person name="Labutti K."/>
            <person name="Pangilinan J."/>
            <person name="Floch G.L."/>
            <person name="Makela M.R."/>
            <person name="Henrissat B."/>
            <person name="Grigoriev I.V."/>
            <person name="Crouch J.A."/>
            <person name="De Vries R.P."/>
            <person name="Sukno S.A."/>
            <person name="Thon M.R."/>
        </authorList>
    </citation>
    <scope>NUCLEOTIDE SEQUENCE</scope>
    <source>
        <strain evidence="1">CBS 112980</strain>
    </source>
</reference>
<dbReference type="Proteomes" id="UP001244207">
    <property type="component" value="Unassembled WGS sequence"/>
</dbReference>
<keyword evidence="2" id="KW-1185">Reference proteome</keyword>
<dbReference type="EMBL" id="JAHMHS010000090">
    <property type="protein sequence ID" value="KAK1720299.1"/>
    <property type="molecule type" value="Genomic_DNA"/>
</dbReference>
<evidence type="ECO:0000313" key="2">
    <source>
        <dbReference type="Proteomes" id="UP001244207"/>
    </source>
</evidence>
<dbReference type="RefSeq" id="XP_060361810.1">
    <property type="nucleotide sequence ID" value="XM_060510722.1"/>
</dbReference>
<gene>
    <name evidence="1" type="ORF">BDZ83DRAFT_654489</name>
</gene>
<protein>
    <submittedName>
        <fullName evidence="1">Uncharacterized protein</fullName>
    </submittedName>
</protein>
<proteinExistence type="predicted"/>
<accession>A0AAD8XFP0</accession>
<evidence type="ECO:0000313" key="1">
    <source>
        <dbReference type="EMBL" id="KAK1720299.1"/>
    </source>
</evidence>
<name>A0AAD8XFP0_GLOAC</name>
<comment type="caution">
    <text evidence="1">The sequence shown here is derived from an EMBL/GenBank/DDBJ whole genome shotgun (WGS) entry which is preliminary data.</text>
</comment>
<dbReference type="AlphaFoldDB" id="A0AAD8XFP0"/>
<organism evidence="1 2">
    <name type="scientific">Glomerella acutata</name>
    <name type="common">Colletotrichum acutatum</name>
    <dbReference type="NCBI Taxonomy" id="27357"/>
    <lineage>
        <taxon>Eukaryota</taxon>
        <taxon>Fungi</taxon>
        <taxon>Dikarya</taxon>
        <taxon>Ascomycota</taxon>
        <taxon>Pezizomycotina</taxon>
        <taxon>Sordariomycetes</taxon>
        <taxon>Hypocreomycetidae</taxon>
        <taxon>Glomerellales</taxon>
        <taxon>Glomerellaceae</taxon>
        <taxon>Colletotrichum</taxon>
        <taxon>Colletotrichum acutatum species complex</taxon>
    </lineage>
</organism>
<sequence length="228" mass="25817">MRWWDKPPISAKLLRGSGPFGLLVLTNIARLSLRFDDIELLIASRLGSGLCELIVSAMTSQTRNKRGFLDALASFNKNILQTASVVIGHPSSGCRVPEWARVSPLVRLEMLNRHVDAPLLEHRQDFWDVALGDGSITYCTSPIVILLTKLRSEPLRARSSTRNVTEFWGHKQLVPHIRRLVPHIVRLCWAFTPRGRSIKNAKCEIRAWDDVRLRHAWESASRLGDARS</sequence>